<evidence type="ECO:0000313" key="3">
    <source>
        <dbReference type="Proteomes" id="UP000265816"/>
    </source>
</evidence>
<proteinExistence type="predicted"/>
<protein>
    <submittedName>
        <fullName evidence="2">N-acetyltransferase</fullName>
    </submittedName>
</protein>
<dbReference type="AlphaFoldDB" id="A0A398BCH8"/>
<gene>
    <name evidence="2" type="ORF">D1970_04940</name>
</gene>
<feature type="domain" description="N-acetyltransferase" evidence="1">
    <location>
        <begin position="31"/>
        <end position="176"/>
    </location>
</feature>
<dbReference type="PANTHER" id="PTHR43792">
    <property type="entry name" value="GNAT FAMILY, PUTATIVE (AFU_ORTHOLOGUE AFUA_3G00765)-RELATED-RELATED"/>
    <property type="match status" value="1"/>
</dbReference>
<dbReference type="Proteomes" id="UP000265816">
    <property type="component" value="Unassembled WGS sequence"/>
</dbReference>
<name>A0A398BCH8_9BACI</name>
<dbReference type="InterPro" id="IPR000182">
    <property type="entry name" value="GNAT_dom"/>
</dbReference>
<dbReference type="InterPro" id="IPR051531">
    <property type="entry name" value="N-acetyltransferase"/>
</dbReference>
<dbReference type="Gene3D" id="3.40.630.30">
    <property type="match status" value="1"/>
</dbReference>
<accession>A0A398BCH8</accession>
<keyword evidence="2" id="KW-0808">Transferase</keyword>
<dbReference type="PROSITE" id="PS51186">
    <property type="entry name" value="GNAT"/>
    <property type="match status" value="1"/>
</dbReference>
<evidence type="ECO:0000259" key="1">
    <source>
        <dbReference type="PROSITE" id="PS51186"/>
    </source>
</evidence>
<keyword evidence="3" id="KW-1185">Reference proteome</keyword>
<sequence>MQAASKQSYSAFGRKIFMDLMLKTRMRDHVQLFWERTQDEEIKRLFPFSIESMEQAFILFEESLKEDASSYGKVIYFEGRYVGDIWCYGIDESNEKMAMLSAVIFEKALWGKGIATVAVKVFLKEVFNKYDIEKIGAFTYSNNHGSIGLLEKTGFEKIETFVEDGIESIYFEIQDAG</sequence>
<dbReference type="Pfam" id="PF13302">
    <property type="entry name" value="Acetyltransf_3"/>
    <property type="match status" value="1"/>
</dbReference>
<dbReference type="OrthoDB" id="9798081at2"/>
<comment type="caution">
    <text evidence="2">The sequence shown here is derived from an EMBL/GenBank/DDBJ whole genome shotgun (WGS) entry which is preliminary data.</text>
</comment>
<reference evidence="2 3" key="1">
    <citation type="submission" date="2018-08" db="EMBL/GenBank/DDBJ databases">
        <title>Bacillus jemisoniae sp. nov., Bacillus chryseoplanitiae sp. nov., Bacillus resnikiae sp. nov., and Bacillus frankliniae sp. nov., isolated from Viking spacecraft and associated surfaces.</title>
        <authorList>
            <person name="Seuylemezian A."/>
            <person name="Vaishampayan P."/>
        </authorList>
    </citation>
    <scope>NUCLEOTIDE SEQUENCE [LARGE SCALE GENOMIC DNA]</scope>
    <source>
        <strain evidence="2 3">JJ-247</strain>
    </source>
</reference>
<dbReference type="RefSeq" id="WP_119111777.1">
    <property type="nucleotide sequence ID" value="NZ_CBCSEO010000007.1"/>
</dbReference>
<dbReference type="EMBL" id="QWVT01000009">
    <property type="protein sequence ID" value="RID87517.1"/>
    <property type="molecule type" value="Genomic_DNA"/>
</dbReference>
<dbReference type="GO" id="GO:0016747">
    <property type="term" value="F:acyltransferase activity, transferring groups other than amino-acyl groups"/>
    <property type="evidence" value="ECO:0007669"/>
    <property type="project" value="InterPro"/>
</dbReference>
<organism evidence="2 3">
    <name type="scientific">Mesobacillus zeae</name>
    <dbReference type="NCBI Taxonomy" id="1917180"/>
    <lineage>
        <taxon>Bacteria</taxon>
        <taxon>Bacillati</taxon>
        <taxon>Bacillota</taxon>
        <taxon>Bacilli</taxon>
        <taxon>Bacillales</taxon>
        <taxon>Bacillaceae</taxon>
        <taxon>Mesobacillus</taxon>
    </lineage>
</organism>
<evidence type="ECO:0000313" key="2">
    <source>
        <dbReference type="EMBL" id="RID87517.1"/>
    </source>
</evidence>
<dbReference type="InterPro" id="IPR016181">
    <property type="entry name" value="Acyl_CoA_acyltransferase"/>
</dbReference>
<dbReference type="SUPFAM" id="SSF55729">
    <property type="entry name" value="Acyl-CoA N-acyltransferases (Nat)"/>
    <property type="match status" value="1"/>
</dbReference>